<dbReference type="AlphaFoldDB" id="A0AAV9P265"/>
<proteinExistence type="predicted"/>
<keyword evidence="1" id="KW-0472">Membrane</keyword>
<accession>A0AAV9P265</accession>
<evidence type="ECO:0000313" key="2">
    <source>
        <dbReference type="EMBL" id="KAK5165481.1"/>
    </source>
</evidence>
<dbReference type="EMBL" id="JAVRRT010000016">
    <property type="protein sequence ID" value="KAK5165481.1"/>
    <property type="molecule type" value="Genomic_DNA"/>
</dbReference>
<sequence>MPSLFRAALLFESAANLASVFPMLLAPETTLSYLVATPSQITSATLTLTQWLAGLITLATAPLLLSYPETGSPAAVVARRRLTYQIMGISEVALVGIMLGQWVVGGSGMRDGALLVAIAALTGFAGVRGWFLFGRPGLMGVEGKGKKGQ</sequence>
<comment type="caution">
    <text evidence="2">The sequence shown here is derived from an EMBL/GenBank/DDBJ whole genome shotgun (WGS) entry which is preliminary data.</text>
</comment>
<feature type="transmembrane region" description="Helical" evidence="1">
    <location>
        <begin position="41"/>
        <end position="65"/>
    </location>
</feature>
<evidence type="ECO:0000256" key="1">
    <source>
        <dbReference type="SAM" id="Phobius"/>
    </source>
</evidence>
<keyword evidence="1" id="KW-0812">Transmembrane</keyword>
<organism evidence="2 3">
    <name type="scientific">Saxophila tyrrhenica</name>
    <dbReference type="NCBI Taxonomy" id="1690608"/>
    <lineage>
        <taxon>Eukaryota</taxon>
        <taxon>Fungi</taxon>
        <taxon>Dikarya</taxon>
        <taxon>Ascomycota</taxon>
        <taxon>Pezizomycotina</taxon>
        <taxon>Dothideomycetes</taxon>
        <taxon>Dothideomycetidae</taxon>
        <taxon>Mycosphaerellales</taxon>
        <taxon>Extremaceae</taxon>
        <taxon>Saxophila</taxon>
    </lineage>
</organism>
<dbReference type="RefSeq" id="XP_064655565.1">
    <property type="nucleotide sequence ID" value="XM_064806239.1"/>
</dbReference>
<dbReference type="GeneID" id="89930342"/>
<evidence type="ECO:0000313" key="3">
    <source>
        <dbReference type="Proteomes" id="UP001337655"/>
    </source>
</evidence>
<gene>
    <name evidence="2" type="ORF">LTR77_009010</name>
</gene>
<reference evidence="2 3" key="1">
    <citation type="submission" date="2023-08" db="EMBL/GenBank/DDBJ databases">
        <title>Black Yeasts Isolated from many extreme environments.</title>
        <authorList>
            <person name="Coleine C."/>
            <person name="Stajich J.E."/>
            <person name="Selbmann L."/>
        </authorList>
    </citation>
    <scope>NUCLEOTIDE SEQUENCE [LARGE SCALE GENOMIC DNA]</scope>
    <source>
        <strain evidence="2 3">CCFEE 5935</strain>
    </source>
</reference>
<name>A0AAV9P265_9PEZI</name>
<protein>
    <submittedName>
        <fullName evidence="2">Uncharacterized protein</fullName>
    </submittedName>
</protein>
<keyword evidence="3" id="KW-1185">Reference proteome</keyword>
<feature type="transmembrane region" description="Helical" evidence="1">
    <location>
        <begin position="86"/>
        <end position="106"/>
    </location>
</feature>
<keyword evidence="1" id="KW-1133">Transmembrane helix</keyword>
<feature type="transmembrane region" description="Helical" evidence="1">
    <location>
        <begin position="112"/>
        <end position="133"/>
    </location>
</feature>
<dbReference type="Proteomes" id="UP001337655">
    <property type="component" value="Unassembled WGS sequence"/>
</dbReference>